<sequence>MVGIIVLLGVLNLIMMTALFKEAQGRPISTKNILFTLALVIMVGFIYFCKSIYLK</sequence>
<protein>
    <submittedName>
        <fullName evidence="2">Uncharacterized protein</fullName>
    </submittedName>
</protein>
<keyword evidence="1" id="KW-0812">Transmembrane</keyword>
<keyword evidence="2" id="KW-0614">Plasmid</keyword>
<gene>
    <name evidence="2" type="ORF">BN424_pa0031</name>
</gene>
<reference evidence="2 3" key="2">
    <citation type="submission" date="2015-04" db="EMBL/GenBank/DDBJ databases">
        <title>Carnobacterium maltaromaticum LMA28 plasmids.</title>
        <authorList>
            <person name="Cailliez-Grimal C."/>
            <person name="Iskandar C."/>
        </authorList>
    </citation>
    <scope>NUCLEOTIDE SEQUENCE [LARGE SCALE GENOMIC DNA]</scope>
    <source>
        <strain evidence="2 3">LMA28</strain>
        <plasmid evidence="3">Chromosome</plasmid>
    </source>
</reference>
<dbReference type="AlphaFoldDB" id="A0A1Z5AXC7"/>
<name>A0A1Z5AXC7_CARML</name>
<evidence type="ECO:0000313" key="2">
    <source>
        <dbReference type="EMBL" id="CRI06696.1"/>
    </source>
</evidence>
<keyword evidence="1" id="KW-1133">Transmembrane helix</keyword>
<evidence type="ECO:0000256" key="1">
    <source>
        <dbReference type="SAM" id="Phobius"/>
    </source>
</evidence>
<reference evidence="2 3" key="1">
    <citation type="submission" date="2015-04" db="EMBL/GenBank/DDBJ databases">
        <title>Carnobacterium maltaromaticum LMA28 complete chromosome sequence.</title>
        <authorList>
            <person name="Borges F."/>
            <person name="Cailliez-Grimal C."/>
        </authorList>
    </citation>
    <scope>NUCLEOTIDE SEQUENCE [LARGE SCALE GENOMIC DNA]</scope>
    <source>
        <strain evidence="2 3">LMA28</strain>
        <plasmid evidence="3">Chromosome</plasmid>
    </source>
</reference>
<geneLocation type="plasmid" evidence="2">
    <name>LMA_pa</name>
</geneLocation>
<organism evidence="2 3">
    <name type="scientific">Carnobacterium maltaromaticum</name>
    <name type="common">Carnobacterium piscicola</name>
    <dbReference type="NCBI Taxonomy" id="2751"/>
    <lineage>
        <taxon>Bacteria</taxon>
        <taxon>Bacillati</taxon>
        <taxon>Bacillota</taxon>
        <taxon>Bacilli</taxon>
        <taxon>Lactobacillales</taxon>
        <taxon>Carnobacteriaceae</taxon>
        <taxon>Carnobacterium</taxon>
    </lineage>
</organism>
<evidence type="ECO:0000313" key="3">
    <source>
        <dbReference type="Proteomes" id="UP000464233"/>
    </source>
</evidence>
<proteinExistence type="predicted"/>
<accession>A0A1Z5AXC7</accession>
<dbReference type="Proteomes" id="UP000464233">
    <property type="component" value="Plasmid LMA_pa"/>
</dbReference>
<keyword evidence="1" id="KW-0472">Membrane</keyword>
<feature type="transmembrane region" description="Helical" evidence="1">
    <location>
        <begin position="33"/>
        <end position="53"/>
    </location>
</feature>
<dbReference type="EMBL" id="LN846932">
    <property type="protein sequence ID" value="CRI06696.1"/>
    <property type="molecule type" value="Genomic_DNA"/>
</dbReference>